<dbReference type="PANTHER" id="PTHR13748:SF62">
    <property type="entry name" value="COBW DOMAIN-CONTAINING PROTEIN"/>
    <property type="match status" value="1"/>
</dbReference>
<comment type="caution">
    <text evidence="8">The sequence shown here is derived from an EMBL/GenBank/DDBJ whole genome shotgun (WGS) entry which is preliminary data.</text>
</comment>
<dbReference type="Gene3D" id="3.30.1220.10">
    <property type="entry name" value="CobW-like, C-terminal domain"/>
    <property type="match status" value="1"/>
</dbReference>
<keyword evidence="3" id="KW-0143">Chaperone</keyword>
<proteinExistence type="inferred from homology"/>
<evidence type="ECO:0000256" key="5">
    <source>
        <dbReference type="ARBA" id="ARBA00045658"/>
    </source>
</evidence>
<accession>A0A848G7V8</accession>
<evidence type="ECO:0000256" key="3">
    <source>
        <dbReference type="ARBA" id="ARBA00023186"/>
    </source>
</evidence>
<dbReference type="SMART" id="SM00833">
    <property type="entry name" value="CobW_C"/>
    <property type="match status" value="1"/>
</dbReference>
<dbReference type="EMBL" id="JABBGA010000025">
    <property type="protein sequence ID" value="NML28358.1"/>
    <property type="molecule type" value="Genomic_DNA"/>
</dbReference>
<organism evidence="8 9">
    <name type="scientific">Zoogloea dura</name>
    <dbReference type="NCBI Taxonomy" id="2728840"/>
    <lineage>
        <taxon>Bacteria</taxon>
        <taxon>Pseudomonadati</taxon>
        <taxon>Pseudomonadota</taxon>
        <taxon>Betaproteobacteria</taxon>
        <taxon>Rhodocyclales</taxon>
        <taxon>Zoogloeaceae</taxon>
        <taxon>Zoogloea</taxon>
    </lineage>
</organism>
<dbReference type="InterPro" id="IPR027417">
    <property type="entry name" value="P-loop_NTPase"/>
</dbReference>
<dbReference type="InterPro" id="IPR051316">
    <property type="entry name" value="Zinc-reg_GTPase_activator"/>
</dbReference>
<evidence type="ECO:0000313" key="9">
    <source>
        <dbReference type="Proteomes" id="UP000580043"/>
    </source>
</evidence>
<dbReference type="InterPro" id="IPR036627">
    <property type="entry name" value="CobW-likC_sf"/>
</dbReference>
<dbReference type="Proteomes" id="UP000580043">
    <property type="component" value="Unassembled WGS sequence"/>
</dbReference>
<comment type="function">
    <text evidence="5">Zinc chaperone that directly transfers zinc cofactor to target proteins, thereby activating them. Zinc is transferred from the CXCC motif in the GTPase domain to the zinc binding site in target proteins in a process requiring GTP hydrolysis.</text>
</comment>
<gene>
    <name evidence="8" type="ORF">HHL15_21580</name>
</gene>
<evidence type="ECO:0000256" key="2">
    <source>
        <dbReference type="ARBA" id="ARBA00022801"/>
    </source>
</evidence>
<feature type="domain" description="CobW C-terminal" evidence="7">
    <location>
        <begin position="270"/>
        <end position="368"/>
    </location>
</feature>
<dbReference type="Gene3D" id="3.40.50.300">
    <property type="entry name" value="P-loop containing nucleotide triphosphate hydrolases"/>
    <property type="match status" value="1"/>
</dbReference>
<dbReference type="GO" id="GO:0016787">
    <property type="term" value="F:hydrolase activity"/>
    <property type="evidence" value="ECO:0007669"/>
    <property type="project" value="UniProtKB-KW"/>
</dbReference>
<comment type="similarity">
    <text evidence="4">Belongs to the SIMIBI class G3E GTPase family. ZNG1 subfamily.</text>
</comment>
<name>A0A848G7V8_9RHOO</name>
<evidence type="ECO:0000313" key="8">
    <source>
        <dbReference type="EMBL" id="NML28358.1"/>
    </source>
</evidence>
<keyword evidence="9" id="KW-1185">Reference proteome</keyword>
<dbReference type="GO" id="GO:0000166">
    <property type="term" value="F:nucleotide binding"/>
    <property type="evidence" value="ECO:0007669"/>
    <property type="project" value="UniProtKB-KW"/>
</dbReference>
<evidence type="ECO:0000256" key="4">
    <source>
        <dbReference type="ARBA" id="ARBA00034320"/>
    </source>
</evidence>
<evidence type="ECO:0000256" key="6">
    <source>
        <dbReference type="ARBA" id="ARBA00049117"/>
    </source>
</evidence>
<dbReference type="AlphaFoldDB" id="A0A848G7V8"/>
<reference evidence="8 9" key="1">
    <citation type="submission" date="2020-04" db="EMBL/GenBank/DDBJ databases">
        <title>Zoogloea sp. G-4-1-14 isolated from soil.</title>
        <authorList>
            <person name="Dahal R.H."/>
        </authorList>
    </citation>
    <scope>NUCLEOTIDE SEQUENCE [LARGE SCALE GENOMIC DNA]</scope>
    <source>
        <strain evidence="8 9">G-4-1-14</strain>
    </source>
</reference>
<comment type="catalytic activity">
    <reaction evidence="6">
        <text>GTP + H2O = GDP + phosphate + H(+)</text>
        <dbReference type="Rhea" id="RHEA:19669"/>
        <dbReference type="ChEBI" id="CHEBI:15377"/>
        <dbReference type="ChEBI" id="CHEBI:15378"/>
        <dbReference type="ChEBI" id="CHEBI:37565"/>
        <dbReference type="ChEBI" id="CHEBI:43474"/>
        <dbReference type="ChEBI" id="CHEBI:58189"/>
    </reaction>
    <physiologicalReaction direction="left-to-right" evidence="6">
        <dbReference type="Rhea" id="RHEA:19670"/>
    </physiologicalReaction>
</comment>
<dbReference type="InterPro" id="IPR003495">
    <property type="entry name" value="CobW/HypB/UreG_nucleotide-bd"/>
</dbReference>
<dbReference type="Pfam" id="PF07683">
    <property type="entry name" value="CobW_C"/>
    <property type="match status" value="1"/>
</dbReference>
<dbReference type="Pfam" id="PF02492">
    <property type="entry name" value="cobW"/>
    <property type="match status" value="1"/>
</dbReference>
<dbReference type="InterPro" id="IPR011629">
    <property type="entry name" value="CobW-like_C"/>
</dbReference>
<dbReference type="GO" id="GO:0005737">
    <property type="term" value="C:cytoplasm"/>
    <property type="evidence" value="ECO:0007669"/>
    <property type="project" value="TreeGrafter"/>
</dbReference>
<keyword evidence="2" id="KW-0378">Hydrolase</keyword>
<keyword evidence="1" id="KW-0547">Nucleotide-binding</keyword>
<dbReference type="SUPFAM" id="SSF52540">
    <property type="entry name" value="P-loop containing nucleoside triphosphate hydrolases"/>
    <property type="match status" value="1"/>
</dbReference>
<evidence type="ECO:0000259" key="7">
    <source>
        <dbReference type="SMART" id="SM00833"/>
    </source>
</evidence>
<dbReference type="RefSeq" id="WP_169147882.1">
    <property type="nucleotide sequence ID" value="NZ_JABBGA010000025.1"/>
</dbReference>
<evidence type="ECO:0000256" key="1">
    <source>
        <dbReference type="ARBA" id="ARBA00022741"/>
    </source>
</evidence>
<sequence length="424" mass="44828">MNTPLPVDRIPVSVLTGFLGAGKTTLLNALMGDPAMAGTALLINEFGAVGVDHHLVEKIDESTLLLDSGCICCSVQGDLVKALKTLHQRNARREIPPLRRVVIETTGLADPVPVVYTLMEERFVSARYVCDGVLTAVDCTHAEAQLDGHREAVRQVALADRLLLTKTDLADSAALARLEARLQALNPGAPRIPVRHGRIAPAQLFGSGLYADGQRTAGKLPDVAAWLGEEKARHAPAEPFTSPGAGTSPWRPVGAAAPRALAAGRHEDGVSSFVVEFDAPVPWFGFALALGRILQAHGPQLLRVKGLLAVAGEALPRVIQCVQEVAYPSLTLPAWPADGSFADHRGRLVFIVRDLPEAAAAAIRASLAALPGDPAAIRASASSPGLPTRCWFNERIAVTGTGLPQLDGWVIQSPRFSRRNGAAA</sequence>
<dbReference type="SUPFAM" id="SSF90002">
    <property type="entry name" value="Hypothetical protein YjiA, C-terminal domain"/>
    <property type="match status" value="1"/>
</dbReference>
<protein>
    <submittedName>
        <fullName evidence="8">GTP-binding protein</fullName>
    </submittedName>
</protein>
<dbReference type="PANTHER" id="PTHR13748">
    <property type="entry name" value="COBW-RELATED"/>
    <property type="match status" value="1"/>
</dbReference>
<dbReference type="CDD" id="cd03112">
    <property type="entry name" value="CobW-like"/>
    <property type="match status" value="1"/>
</dbReference>